<evidence type="ECO:0000313" key="8">
    <source>
        <dbReference type="Proteomes" id="UP000299084"/>
    </source>
</evidence>
<dbReference type="Gene3D" id="3.90.1750.10">
    <property type="entry name" value="Hect, E3 ligase catalytic domains"/>
    <property type="match status" value="1"/>
</dbReference>
<evidence type="ECO:0000259" key="6">
    <source>
        <dbReference type="PROSITE" id="PS50237"/>
    </source>
</evidence>
<evidence type="ECO:0000256" key="1">
    <source>
        <dbReference type="ARBA" id="ARBA00022679"/>
    </source>
</evidence>
<evidence type="ECO:0000313" key="7">
    <source>
        <dbReference type="EMBL" id="KAB1282253.1"/>
    </source>
</evidence>
<dbReference type="Proteomes" id="UP000299084">
    <property type="component" value="Unassembled WGS sequence"/>
</dbReference>
<evidence type="ECO:0000256" key="3">
    <source>
        <dbReference type="ARBA" id="ARBA00022786"/>
    </source>
</evidence>
<organism evidence="7 8">
    <name type="scientific">Camelus dromedarius</name>
    <name type="common">Dromedary</name>
    <name type="synonym">Arabian camel</name>
    <dbReference type="NCBI Taxonomy" id="9838"/>
    <lineage>
        <taxon>Eukaryota</taxon>
        <taxon>Metazoa</taxon>
        <taxon>Chordata</taxon>
        <taxon>Craniata</taxon>
        <taxon>Vertebrata</taxon>
        <taxon>Euteleostomi</taxon>
        <taxon>Mammalia</taxon>
        <taxon>Eutheria</taxon>
        <taxon>Laurasiatheria</taxon>
        <taxon>Artiodactyla</taxon>
        <taxon>Tylopoda</taxon>
        <taxon>Camelidae</taxon>
        <taxon>Camelus</taxon>
    </lineage>
</organism>
<keyword evidence="2" id="KW-0677">Repeat</keyword>
<keyword evidence="3 4" id="KW-0833">Ubl conjugation pathway</keyword>
<dbReference type="GO" id="GO:0005737">
    <property type="term" value="C:cytoplasm"/>
    <property type="evidence" value="ECO:0007669"/>
    <property type="project" value="TreeGrafter"/>
</dbReference>
<dbReference type="InterPro" id="IPR000569">
    <property type="entry name" value="HECT_dom"/>
</dbReference>
<keyword evidence="5" id="KW-1133">Transmembrane helix</keyword>
<protein>
    <submittedName>
        <fullName evidence="7">Putative E3 ubiquitin-protein ligase HERC6</fullName>
    </submittedName>
</protein>
<reference evidence="7" key="1">
    <citation type="submission" date="2014-12" db="EMBL/GenBank/DDBJ databases">
        <authorList>
            <person name="Fitak R."/>
            <person name="Mohandesan E."/>
            <person name="Burger P.A."/>
            <person name="Jukka C."/>
        </authorList>
    </citation>
    <scope>NUCLEOTIDE SEQUENCE</scope>
    <source>
        <strain evidence="7">Drom800</strain>
        <tissue evidence="7">Blood</tissue>
    </source>
</reference>
<keyword evidence="1" id="KW-0808">Transferase</keyword>
<keyword evidence="5" id="KW-0812">Transmembrane</keyword>
<dbReference type="InterPro" id="IPR035983">
    <property type="entry name" value="Hect_E3_ubiquitin_ligase"/>
</dbReference>
<sequence>MIPPTGDDKEVEFIKEIRSVGEGVKSEFFHCIFEEMTKKEYGMFIYPEEGSCMWFPTNPKFEKKRYFFFGMLCGLSLYNLNVANLPFPLALFKKLLDQKPSLEDLKELSPVLGKNLQEVLNDEADDIKEVLGICFSIHWDQNNADLIPDGSSIFVDQSNK</sequence>
<evidence type="ECO:0000256" key="2">
    <source>
        <dbReference type="ARBA" id="ARBA00022737"/>
    </source>
</evidence>
<dbReference type="GO" id="GO:0006511">
    <property type="term" value="P:ubiquitin-dependent protein catabolic process"/>
    <property type="evidence" value="ECO:0007669"/>
    <property type="project" value="TreeGrafter"/>
</dbReference>
<dbReference type="GO" id="GO:0016567">
    <property type="term" value="P:protein ubiquitination"/>
    <property type="evidence" value="ECO:0007669"/>
    <property type="project" value="TreeGrafter"/>
</dbReference>
<dbReference type="PANTHER" id="PTHR45622">
    <property type="entry name" value="UBIQUITIN-PROTEIN LIGASE E3A-RELATED"/>
    <property type="match status" value="1"/>
</dbReference>
<keyword evidence="5" id="KW-0472">Membrane</keyword>
<feature type="transmembrane region" description="Helical" evidence="5">
    <location>
        <begin position="66"/>
        <end position="92"/>
    </location>
</feature>
<dbReference type="Gene3D" id="3.30.2160.10">
    <property type="entry name" value="Hect, E3 ligase catalytic domain"/>
    <property type="match status" value="1"/>
</dbReference>
<dbReference type="GO" id="GO:0061630">
    <property type="term" value="F:ubiquitin protein ligase activity"/>
    <property type="evidence" value="ECO:0007669"/>
    <property type="project" value="TreeGrafter"/>
</dbReference>
<reference evidence="7 8" key="2">
    <citation type="journal article" date="2019" name="Mol. Ecol. Resour.">
        <title>Improving Illumina assemblies with Hi-C and long reads: an example with the North African dromedary.</title>
        <authorList>
            <person name="Elbers J.P."/>
            <person name="Rogers M.F."/>
            <person name="Perelman P.L."/>
            <person name="Proskuryakova A.A."/>
            <person name="Serdyukova N.A."/>
            <person name="Johnson W.E."/>
            <person name="Horin P."/>
            <person name="Corander J."/>
            <person name="Murphy D."/>
            <person name="Burger P.A."/>
        </authorList>
    </citation>
    <scope>NUCLEOTIDE SEQUENCE [LARGE SCALE GENOMIC DNA]</scope>
    <source>
        <strain evidence="7">Drom800</strain>
        <tissue evidence="7">Blood</tissue>
    </source>
</reference>
<comment type="caution">
    <text evidence="7">The sequence shown here is derived from an EMBL/GenBank/DDBJ whole genome shotgun (WGS) entry which is preliminary data.</text>
</comment>
<name>A0A5N4EFH5_CAMDR</name>
<evidence type="ECO:0000256" key="5">
    <source>
        <dbReference type="SAM" id="Phobius"/>
    </source>
</evidence>
<dbReference type="EMBL" id="JWIN03000002">
    <property type="protein sequence ID" value="KAB1282255.1"/>
    <property type="molecule type" value="Genomic_DNA"/>
</dbReference>
<dbReference type="InterPro" id="IPR051709">
    <property type="entry name" value="Ub-ligase/GTPase-reg"/>
</dbReference>
<proteinExistence type="predicted"/>
<dbReference type="Pfam" id="PF00632">
    <property type="entry name" value="HECT"/>
    <property type="match status" value="1"/>
</dbReference>
<dbReference type="SUPFAM" id="SSF56204">
    <property type="entry name" value="Hect, E3 ligase catalytic domain"/>
    <property type="match status" value="1"/>
</dbReference>
<comment type="caution">
    <text evidence="4">Lacks conserved residue(s) required for the propagation of feature annotation.</text>
</comment>
<dbReference type="PROSITE" id="PS50237">
    <property type="entry name" value="HECT"/>
    <property type="match status" value="1"/>
</dbReference>
<dbReference type="PANTHER" id="PTHR45622:SF11">
    <property type="entry name" value="E3 UBIQUITIN-PROTEIN LIGASE HERC6-RELATED"/>
    <property type="match status" value="1"/>
</dbReference>
<feature type="domain" description="HECT" evidence="6">
    <location>
        <begin position="11"/>
        <end position="160"/>
    </location>
</feature>
<accession>A0A5N4EFH5</accession>
<gene>
    <name evidence="7" type="ORF">Cadr_000002013</name>
</gene>
<dbReference type="EMBL" id="JWIN03000002">
    <property type="protein sequence ID" value="KAB1282256.1"/>
    <property type="molecule type" value="Genomic_DNA"/>
</dbReference>
<keyword evidence="8" id="KW-1185">Reference proteome</keyword>
<dbReference type="EMBL" id="JWIN03000002">
    <property type="protein sequence ID" value="KAB1282253.1"/>
    <property type="molecule type" value="Genomic_DNA"/>
</dbReference>
<dbReference type="AlphaFoldDB" id="A0A5N4EFH5"/>
<evidence type="ECO:0000256" key="4">
    <source>
        <dbReference type="PROSITE-ProRule" id="PRU00104"/>
    </source>
</evidence>